<dbReference type="InterPro" id="IPR028364">
    <property type="entry name" value="Ribosomal_uL1/biogenesis"/>
</dbReference>
<dbReference type="Proteomes" id="UP000386466">
    <property type="component" value="Unassembled WGS sequence"/>
</dbReference>
<keyword evidence="3" id="KW-0687">Ribonucleoprotein</keyword>
<dbReference type="Gene3D" id="3.40.50.790">
    <property type="match status" value="1"/>
</dbReference>
<dbReference type="InterPro" id="IPR016095">
    <property type="entry name" value="Ribosomal_uL1_3-a/b-sand"/>
</dbReference>
<keyword evidence="6" id="KW-0732">Signal</keyword>
<reference evidence="7 8" key="1">
    <citation type="submission" date="2019-01" db="EMBL/GenBank/DDBJ databases">
        <authorList>
            <person name="Alioto T."/>
            <person name="Alioto T."/>
        </authorList>
    </citation>
    <scope>NUCLEOTIDE SEQUENCE [LARGE SCALE GENOMIC DNA]</scope>
</reference>
<feature type="chain" id="PRO_5019791969" description="Large ribosomal subunit protein uL1" evidence="6">
    <location>
        <begin position="19"/>
        <end position="145"/>
    </location>
</feature>
<comment type="function">
    <text evidence="4">Component of the large ribosomal subunit. The ribosome is a large ribonucleoprotein complex responsible for the synthesis of proteins in the cell.</text>
</comment>
<dbReference type="PANTHER" id="PTHR23105">
    <property type="entry name" value="RIBOSOMAL PROTEIN L7AE FAMILY MEMBER"/>
    <property type="match status" value="1"/>
</dbReference>
<dbReference type="InterPro" id="IPR023674">
    <property type="entry name" value="Ribosomal_uL1-like"/>
</dbReference>
<proteinExistence type="inferred from homology"/>
<protein>
    <recommendedName>
        <fullName evidence="5">Large ribosomal subunit protein uL1</fullName>
    </recommendedName>
</protein>
<dbReference type="EMBL" id="CAAGRJ010012861">
    <property type="protein sequence ID" value="VFV29502.1"/>
    <property type="molecule type" value="Genomic_DNA"/>
</dbReference>
<keyword evidence="8" id="KW-1185">Reference proteome</keyword>
<keyword evidence="2 7" id="KW-0689">Ribosomal protein</keyword>
<dbReference type="AlphaFoldDB" id="A0A485NH17"/>
<evidence type="ECO:0000256" key="4">
    <source>
        <dbReference type="ARBA" id="ARBA00034092"/>
    </source>
</evidence>
<evidence type="ECO:0000256" key="1">
    <source>
        <dbReference type="ARBA" id="ARBA00010531"/>
    </source>
</evidence>
<accession>A0A485NH17</accession>
<evidence type="ECO:0000256" key="5">
    <source>
        <dbReference type="ARBA" id="ARBA00035241"/>
    </source>
</evidence>
<gene>
    <name evidence="7" type="ORF">LYPA_23C001521</name>
</gene>
<organism evidence="7 8">
    <name type="scientific">Lynx pardinus</name>
    <name type="common">Iberian lynx</name>
    <name type="synonym">Felis pardina</name>
    <dbReference type="NCBI Taxonomy" id="191816"/>
    <lineage>
        <taxon>Eukaryota</taxon>
        <taxon>Metazoa</taxon>
        <taxon>Chordata</taxon>
        <taxon>Craniata</taxon>
        <taxon>Vertebrata</taxon>
        <taxon>Euteleostomi</taxon>
        <taxon>Mammalia</taxon>
        <taxon>Eutheria</taxon>
        <taxon>Laurasiatheria</taxon>
        <taxon>Carnivora</taxon>
        <taxon>Feliformia</taxon>
        <taxon>Felidae</taxon>
        <taxon>Felinae</taxon>
        <taxon>Lynx</taxon>
    </lineage>
</organism>
<dbReference type="FunFam" id="3.40.50.790:FF:000002">
    <property type="entry name" value="Ribosomal protein"/>
    <property type="match status" value="1"/>
</dbReference>
<dbReference type="SUPFAM" id="SSF56808">
    <property type="entry name" value="Ribosomal protein L1"/>
    <property type="match status" value="1"/>
</dbReference>
<dbReference type="Pfam" id="PF00687">
    <property type="entry name" value="Ribosomal_L1"/>
    <property type="match status" value="1"/>
</dbReference>
<dbReference type="GO" id="GO:0005840">
    <property type="term" value="C:ribosome"/>
    <property type="evidence" value="ECO:0007669"/>
    <property type="project" value="UniProtKB-KW"/>
</dbReference>
<evidence type="ECO:0000313" key="7">
    <source>
        <dbReference type="EMBL" id="VFV29502.1"/>
    </source>
</evidence>
<evidence type="ECO:0000313" key="8">
    <source>
        <dbReference type="Proteomes" id="UP000386466"/>
    </source>
</evidence>
<sequence>MGPYVLGLTLVRASGVLALALQNAHVHRIWGDQQHRDEAKALKFSHIDTEAPKKLNNYKKLVKKLAKKYDAFLALESLIKQISRILGPGPNKTGKFPSLLTHNEDMMAKVDEVKSMIKFQMKKMLCLAVAVGHVKMTDDELVYNI</sequence>
<dbReference type="GO" id="GO:0003723">
    <property type="term" value="F:RNA binding"/>
    <property type="evidence" value="ECO:0007669"/>
    <property type="project" value="InterPro"/>
</dbReference>
<dbReference type="GO" id="GO:1990904">
    <property type="term" value="C:ribonucleoprotein complex"/>
    <property type="evidence" value="ECO:0007669"/>
    <property type="project" value="UniProtKB-KW"/>
</dbReference>
<dbReference type="CDD" id="cd00403">
    <property type="entry name" value="Ribosomal_L1"/>
    <property type="match status" value="1"/>
</dbReference>
<evidence type="ECO:0000256" key="6">
    <source>
        <dbReference type="SAM" id="SignalP"/>
    </source>
</evidence>
<name>A0A485NH17_LYNPA</name>
<feature type="signal peptide" evidence="6">
    <location>
        <begin position="1"/>
        <end position="18"/>
    </location>
</feature>
<evidence type="ECO:0000256" key="2">
    <source>
        <dbReference type="ARBA" id="ARBA00022980"/>
    </source>
</evidence>
<evidence type="ECO:0000256" key="3">
    <source>
        <dbReference type="ARBA" id="ARBA00023274"/>
    </source>
</evidence>
<dbReference type="InterPro" id="IPR050257">
    <property type="entry name" value="eL8/uL1-like"/>
</dbReference>
<comment type="similarity">
    <text evidence="1">Belongs to the universal ribosomal protein uL1 family.</text>
</comment>